<feature type="compositionally biased region" description="Low complexity" evidence="1">
    <location>
        <begin position="292"/>
        <end position="342"/>
    </location>
</feature>
<feature type="compositionally biased region" description="Gly residues" evidence="1">
    <location>
        <begin position="76"/>
        <end position="101"/>
    </location>
</feature>
<feature type="compositionally biased region" description="Pro residues" evidence="1">
    <location>
        <begin position="160"/>
        <end position="176"/>
    </location>
</feature>
<feature type="compositionally biased region" description="Low complexity" evidence="1">
    <location>
        <begin position="102"/>
        <end position="159"/>
    </location>
</feature>
<dbReference type="InterPro" id="IPR036366">
    <property type="entry name" value="PGBDSf"/>
</dbReference>
<keyword evidence="2" id="KW-1133">Transmembrane helix</keyword>
<dbReference type="EMBL" id="BNEB01000001">
    <property type="protein sequence ID" value="GHI58697.1"/>
    <property type="molecule type" value="Genomic_DNA"/>
</dbReference>
<feature type="compositionally biased region" description="Low complexity" evidence="1">
    <location>
        <begin position="196"/>
        <end position="212"/>
    </location>
</feature>
<dbReference type="Gene3D" id="1.10.101.10">
    <property type="entry name" value="PGBD-like superfamily/PGBD"/>
    <property type="match status" value="1"/>
</dbReference>
<feature type="compositionally biased region" description="Basic and acidic residues" evidence="1">
    <location>
        <begin position="1"/>
        <end position="17"/>
    </location>
</feature>
<feature type="region of interest" description="Disordered" evidence="1">
    <location>
        <begin position="1"/>
        <end position="25"/>
    </location>
</feature>
<feature type="region of interest" description="Disordered" evidence="1">
    <location>
        <begin position="43"/>
        <end position="218"/>
    </location>
</feature>
<dbReference type="InterPro" id="IPR002477">
    <property type="entry name" value="Peptidoglycan-bd-like"/>
</dbReference>
<dbReference type="SUPFAM" id="SSF47090">
    <property type="entry name" value="PGBD-like"/>
    <property type="match status" value="1"/>
</dbReference>
<organism evidence="4 5">
    <name type="scientific">Streptomyces asoensis</name>
    <dbReference type="NCBI Taxonomy" id="249586"/>
    <lineage>
        <taxon>Bacteria</taxon>
        <taxon>Bacillati</taxon>
        <taxon>Actinomycetota</taxon>
        <taxon>Actinomycetes</taxon>
        <taxon>Kitasatosporales</taxon>
        <taxon>Streptomycetaceae</taxon>
        <taxon>Streptomyces</taxon>
    </lineage>
</organism>
<feature type="compositionally biased region" description="Polar residues" evidence="1">
    <location>
        <begin position="343"/>
        <end position="354"/>
    </location>
</feature>
<feature type="domain" description="Peptidoglycan binding-like" evidence="3">
    <location>
        <begin position="383"/>
        <end position="440"/>
    </location>
</feature>
<sequence>MGRGEHVSDPTGREGHQRQQGLPCPQCGALRALDNTPSCSCARRASENLRDTRSSEAAAAEDFDPLRIRPYVEFGNGTGNDAGNASGGEPGHGAAGRGSGPDHGSAPAGSAGHAPAGAGHVPTGAGHAPTGAGPSRGAGPAAGPASGRASGPADVTMPLPAVPAGPAAPAPFPDPARNPAVPVDATMPLRAVDPSAGPAPDATTALPTPLAPSFSEPSTTDLSLFEAADVGAVGPGGEEAHRPRRRRTLLVASTAAVVAVVAAAGFASGLFSYEKPTRDGAAPEDVRAAVPEVSTSAPSVSASASRSASPSASEASPSPSESESPSPSASESSASPSASPSEQAGQTATPTARVTGSLAPGNGADNLPDDSPEVVVLRRGDKGAEVTELQLRLRQLFLYNGEANGTFTGETEDALRNYQWSRGTTGDGLGVYGQLTRTRLEAETTEP</sequence>
<feature type="transmembrane region" description="Helical" evidence="2">
    <location>
        <begin position="249"/>
        <end position="273"/>
    </location>
</feature>
<evidence type="ECO:0000256" key="2">
    <source>
        <dbReference type="SAM" id="Phobius"/>
    </source>
</evidence>
<accession>A0ABQ3RSD5</accession>
<name>A0ABQ3RSD5_9ACTN</name>
<gene>
    <name evidence="4" type="ORF">Saso_03470</name>
</gene>
<dbReference type="Pfam" id="PF01471">
    <property type="entry name" value="PG_binding_1"/>
    <property type="match status" value="1"/>
</dbReference>
<reference evidence="5" key="1">
    <citation type="submission" date="2023-07" db="EMBL/GenBank/DDBJ databases">
        <title>Whole genome shotgun sequence of Streptomyces cacaoi subsp. asoensis NBRC 13813.</title>
        <authorList>
            <person name="Komaki H."/>
            <person name="Tamura T."/>
        </authorList>
    </citation>
    <scope>NUCLEOTIDE SEQUENCE [LARGE SCALE GENOMIC DNA]</scope>
    <source>
        <strain evidence="5">NBRC 13813</strain>
    </source>
</reference>
<proteinExistence type="predicted"/>
<keyword evidence="5" id="KW-1185">Reference proteome</keyword>
<dbReference type="InterPro" id="IPR036365">
    <property type="entry name" value="PGBD-like_sf"/>
</dbReference>
<keyword evidence="2" id="KW-0812">Transmembrane</keyword>
<evidence type="ECO:0000313" key="4">
    <source>
        <dbReference type="EMBL" id="GHI58697.1"/>
    </source>
</evidence>
<comment type="caution">
    <text evidence="4">The sequence shown here is derived from an EMBL/GenBank/DDBJ whole genome shotgun (WGS) entry which is preliminary data.</text>
</comment>
<feature type="region of interest" description="Disordered" evidence="1">
    <location>
        <begin position="292"/>
        <end position="372"/>
    </location>
</feature>
<evidence type="ECO:0000313" key="5">
    <source>
        <dbReference type="Proteomes" id="UP000649259"/>
    </source>
</evidence>
<evidence type="ECO:0000256" key="1">
    <source>
        <dbReference type="SAM" id="MobiDB-lite"/>
    </source>
</evidence>
<feature type="compositionally biased region" description="Basic and acidic residues" evidence="1">
    <location>
        <begin position="44"/>
        <end position="54"/>
    </location>
</feature>
<protein>
    <recommendedName>
        <fullName evidence="3">Peptidoglycan binding-like domain-containing protein</fullName>
    </recommendedName>
</protein>
<keyword evidence="2" id="KW-0472">Membrane</keyword>
<evidence type="ECO:0000259" key="3">
    <source>
        <dbReference type="Pfam" id="PF01471"/>
    </source>
</evidence>
<dbReference type="Proteomes" id="UP000649259">
    <property type="component" value="Unassembled WGS sequence"/>
</dbReference>